<dbReference type="Proteomes" id="UP001172155">
    <property type="component" value="Unassembled WGS sequence"/>
</dbReference>
<protein>
    <recommendedName>
        <fullName evidence="5">PNPLA domain-containing protein</fullName>
    </recommendedName>
</protein>
<dbReference type="GO" id="GO:0047499">
    <property type="term" value="F:calcium-independent phospholipase A2 activity"/>
    <property type="evidence" value="ECO:0007669"/>
    <property type="project" value="TreeGrafter"/>
</dbReference>
<dbReference type="InterPro" id="IPR027417">
    <property type="entry name" value="P-loop_NTPase"/>
</dbReference>
<dbReference type="Pfam" id="PF01734">
    <property type="entry name" value="Patatin"/>
    <property type="match status" value="1"/>
</dbReference>
<comment type="caution">
    <text evidence="6">The sequence shown here is derived from an EMBL/GenBank/DDBJ whole genome shotgun (WGS) entry which is preliminary data.</text>
</comment>
<dbReference type="GO" id="GO:0019369">
    <property type="term" value="P:arachidonate metabolic process"/>
    <property type="evidence" value="ECO:0007669"/>
    <property type="project" value="TreeGrafter"/>
</dbReference>
<dbReference type="GO" id="GO:0016042">
    <property type="term" value="P:lipid catabolic process"/>
    <property type="evidence" value="ECO:0007669"/>
    <property type="project" value="UniProtKB-UniRule"/>
</dbReference>
<dbReference type="SUPFAM" id="SSF52151">
    <property type="entry name" value="FabD/lysophospholipase-like"/>
    <property type="match status" value="1"/>
</dbReference>
<dbReference type="InterPro" id="IPR011990">
    <property type="entry name" value="TPR-like_helical_dom_sf"/>
</dbReference>
<sequence>MGDDQVGQVPEAQSLRILCIDGGGVKGYTALLVLRRILRTLSTNLDNKSPPRPCDLFDLIAGTSTGGIIAVMLGRLHMTVDECIDVYEQLGKRVFGRPVGGQLGRILKGMTSSPFYDIADLQECIRSIMKAKGLAADEPFIEKGSPRCKVILCVTRIETGKADVLRNYESAHPTAENYACGVWEAASATAAAPMYFKSVQFASGGERWCDGAIRRNNPINEALAELLREPQWRDRSIGCLLSLGTGLARARSVSSNLASFLKGAVKMLTDAEDTAKVFSASVLGRELARTGRYFRFNVPHGMEDLQLDEWKATGRMKALATEYLSHADNGDSRTLKTKVSLTPHLPCTHFIRRTAYDERLRDFFRPNMGQSQIFAIWGLGGVGKTQIALNFAQSMRDRLSVFWIRADSLANFIADFSRLLPLLEPEFDESSTPQDIGTLLERTREKLESLAGDWLLVLDNADHLDDFIGTSNSSTLSISKYVPRQGRILITTRDRRFQGSIAAASDGLCVEPMTVPEARDLLVKSVPQHLVQPSAVNMLMADDLVNELGCLPLAIAQAAANIVDQQMSFSEYVGLFRLEKRRRADLMTSPAYDFANQDARNSTSSVAITWKISIDALEKQSPLSVTFLQYLACFHWRDVPRVLLRHLPEFRELDDVAFLQLTKKPLALSLIDQTLDQDLAFTTYSVHPVLHEIMAAEIAVQEKHRILDQLTPGMSRLFPIVPNPAVAKNWGLASLLAPHLSRQLSLCQETDYASETVAILMFSLSQFHGHSQMNGAAADLAEAGLSMANKLLGPDSDLIPYFRRNAIKSMDDAGRYESAEKECRLALGILELRAASLERTAYIKEKVLLLTKLFNAIRAMQDYKRLGAVNEELRRCHQLEQWSPGEDALHRHNIAYGLLRSGKPAEAKEINDELLRYCETEEGEKAVDKKFYLIMLNLKLLIMRVGPDVWQQLEDIVALYERIFFEHLSHFGIRDRETWISLNNYLGSLFQSLRMEEVGEILWSVLPAAIAAKVKADGTIATSMREIQAISKLYLSCLYEGKVSGADDGPRTAEFARLLERWSYIAGMTGVAQGLAETMSSRYFDVLNSMGVYYQNFGRYAEAEAVHRRLIHELQGRQDDELNELSHYNLMLAISRAGRVDEAFAFRKSHQSLIAPMEDRGGTLEQRIDERQRDLRVYEEAKERIAQGSLRQSDQWWTENASLVARVGTLLGHKVSPPD</sequence>
<dbReference type="GO" id="GO:0046486">
    <property type="term" value="P:glycerolipid metabolic process"/>
    <property type="evidence" value="ECO:0007669"/>
    <property type="project" value="UniProtKB-ARBA"/>
</dbReference>
<organism evidence="6 7">
    <name type="scientific">Schizothecium vesticola</name>
    <dbReference type="NCBI Taxonomy" id="314040"/>
    <lineage>
        <taxon>Eukaryota</taxon>
        <taxon>Fungi</taxon>
        <taxon>Dikarya</taxon>
        <taxon>Ascomycota</taxon>
        <taxon>Pezizomycotina</taxon>
        <taxon>Sordariomycetes</taxon>
        <taxon>Sordariomycetidae</taxon>
        <taxon>Sordariales</taxon>
        <taxon>Schizotheciaceae</taxon>
        <taxon>Schizothecium</taxon>
    </lineage>
</organism>
<accession>A0AA40JYH4</accession>
<evidence type="ECO:0000256" key="2">
    <source>
        <dbReference type="ARBA" id="ARBA00022963"/>
    </source>
</evidence>
<evidence type="ECO:0000259" key="5">
    <source>
        <dbReference type="PROSITE" id="PS51635"/>
    </source>
</evidence>
<dbReference type="Gene3D" id="3.40.1090.10">
    <property type="entry name" value="Cytosolic phospholipase A2 catalytic domain"/>
    <property type="match status" value="1"/>
</dbReference>
<feature type="short sequence motif" description="GXSXG" evidence="4">
    <location>
        <begin position="62"/>
        <end position="66"/>
    </location>
</feature>
<dbReference type="SUPFAM" id="SSF48452">
    <property type="entry name" value="TPR-like"/>
    <property type="match status" value="1"/>
</dbReference>
<dbReference type="CDD" id="cd07216">
    <property type="entry name" value="Pat17_PNPLA8_PNPLA9_like3"/>
    <property type="match status" value="1"/>
</dbReference>
<dbReference type="GO" id="GO:0043531">
    <property type="term" value="F:ADP binding"/>
    <property type="evidence" value="ECO:0007669"/>
    <property type="project" value="InterPro"/>
</dbReference>
<evidence type="ECO:0000256" key="3">
    <source>
        <dbReference type="ARBA" id="ARBA00023098"/>
    </source>
</evidence>
<dbReference type="GO" id="GO:0016020">
    <property type="term" value="C:membrane"/>
    <property type="evidence" value="ECO:0007669"/>
    <property type="project" value="TreeGrafter"/>
</dbReference>
<keyword evidence="1 4" id="KW-0378">Hydrolase</keyword>
<dbReference type="PANTHER" id="PTHR24185:SF1">
    <property type="entry name" value="CALCIUM-INDEPENDENT PHOSPHOLIPASE A2-GAMMA"/>
    <property type="match status" value="1"/>
</dbReference>
<feature type="short sequence motif" description="GXGXXG" evidence="4">
    <location>
        <begin position="22"/>
        <end position="27"/>
    </location>
</feature>
<dbReference type="InterPro" id="IPR016035">
    <property type="entry name" value="Acyl_Trfase/lysoPLipase"/>
</dbReference>
<feature type="active site" description="Proton acceptor" evidence="4">
    <location>
        <position position="210"/>
    </location>
</feature>
<dbReference type="AlphaFoldDB" id="A0AA40JYH4"/>
<dbReference type="PANTHER" id="PTHR24185">
    <property type="entry name" value="CALCIUM-INDEPENDENT PHOSPHOLIPASE A2-GAMMA"/>
    <property type="match status" value="1"/>
</dbReference>
<feature type="short sequence motif" description="DGA/G" evidence="4">
    <location>
        <begin position="210"/>
        <end position="212"/>
    </location>
</feature>
<evidence type="ECO:0000256" key="1">
    <source>
        <dbReference type="ARBA" id="ARBA00022801"/>
    </source>
</evidence>
<evidence type="ECO:0000313" key="6">
    <source>
        <dbReference type="EMBL" id="KAK0740190.1"/>
    </source>
</evidence>
<dbReference type="EMBL" id="JAUKUD010000006">
    <property type="protein sequence ID" value="KAK0740190.1"/>
    <property type="molecule type" value="Genomic_DNA"/>
</dbReference>
<reference evidence="6" key="1">
    <citation type="submission" date="2023-06" db="EMBL/GenBank/DDBJ databases">
        <title>Genome-scale phylogeny and comparative genomics of the fungal order Sordariales.</title>
        <authorList>
            <consortium name="Lawrence Berkeley National Laboratory"/>
            <person name="Hensen N."/>
            <person name="Bonometti L."/>
            <person name="Westerberg I."/>
            <person name="Brannstrom I.O."/>
            <person name="Guillou S."/>
            <person name="Cros-Aarteil S."/>
            <person name="Calhoun S."/>
            <person name="Haridas S."/>
            <person name="Kuo A."/>
            <person name="Mondo S."/>
            <person name="Pangilinan J."/>
            <person name="Riley R."/>
            <person name="LaButti K."/>
            <person name="Andreopoulos B."/>
            <person name="Lipzen A."/>
            <person name="Chen C."/>
            <person name="Yanf M."/>
            <person name="Daum C."/>
            <person name="Ng V."/>
            <person name="Clum A."/>
            <person name="Steindorff A."/>
            <person name="Ohm R."/>
            <person name="Martin F."/>
            <person name="Silar P."/>
            <person name="Natvig D."/>
            <person name="Lalanne C."/>
            <person name="Gautier V."/>
            <person name="Ament-velasquez S.L."/>
            <person name="Kruys A."/>
            <person name="Hutchinson M.I."/>
            <person name="Powell A.J."/>
            <person name="Barry K."/>
            <person name="Miller A.N."/>
            <person name="Grigoriev I.V."/>
            <person name="Debuchy R."/>
            <person name="Gladieux P."/>
            <person name="Thoren M.H."/>
            <person name="Johannesson H."/>
        </authorList>
    </citation>
    <scope>NUCLEOTIDE SEQUENCE</scope>
    <source>
        <strain evidence="6">SMH3187-1</strain>
    </source>
</reference>
<keyword evidence="3 4" id="KW-0443">Lipid metabolism</keyword>
<keyword evidence="7" id="KW-1185">Reference proteome</keyword>
<gene>
    <name evidence="6" type="ORF">B0T18DRAFT_393066</name>
</gene>
<proteinExistence type="predicted"/>
<feature type="domain" description="PNPLA" evidence="5">
    <location>
        <begin position="18"/>
        <end position="223"/>
    </location>
</feature>
<dbReference type="Gene3D" id="3.40.50.300">
    <property type="entry name" value="P-loop containing nucleotide triphosphate hydrolases"/>
    <property type="match status" value="1"/>
</dbReference>
<feature type="active site" description="Nucleophile" evidence="4">
    <location>
        <position position="64"/>
    </location>
</feature>
<dbReference type="PROSITE" id="PS51635">
    <property type="entry name" value="PNPLA"/>
    <property type="match status" value="1"/>
</dbReference>
<keyword evidence="2 4" id="KW-0442">Lipid degradation</keyword>
<evidence type="ECO:0000313" key="7">
    <source>
        <dbReference type="Proteomes" id="UP001172155"/>
    </source>
</evidence>
<dbReference type="InterPro" id="IPR002641">
    <property type="entry name" value="PNPLA_dom"/>
</dbReference>
<evidence type="ECO:0000256" key="4">
    <source>
        <dbReference type="PROSITE-ProRule" id="PRU01161"/>
    </source>
</evidence>
<name>A0AA40JYH4_9PEZI</name>
<dbReference type="SUPFAM" id="SSF52540">
    <property type="entry name" value="P-loop containing nucleoside triphosphate hydrolases"/>
    <property type="match status" value="1"/>
</dbReference>